<dbReference type="PANTHER" id="PTHR13538">
    <property type="entry name" value="N-ACETYLTRANSFERASE 6"/>
    <property type="match status" value="1"/>
</dbReference>
<organism evidence="2 3">
    <name type="scientific">Oikopleura dioica</name>
    <name type="common">Tunicate</name>
    <dbReference type="NCBI Taxonomy" id="34765"/>
    <lineage>
        <taxon>Eukaryota</taxon>
        <taxon>Metazoa</taxon>
        <taxon>Chordata</taxon>
        <taxon>Tunicata</taxon>
        <taxon>Appendicularia</taxon>
        <taxon>Copelata</taxon>
        <taxon>Oikopleuridae</taxon>
        <taxon>Oikopleura</taxon>
    </lineage>
</organism>
<dbReference type="EMBL" id="OU015568">
    <property type="protein sequence ID" value="CAG5081729.1"/>
    <property type="molecule type" value="Genomic_DNA"/>
</dbReference>
<dbReference type="SUPFAM" id="SSF55729">
    <property type="entry name" value="Acyl-CoA N-acyltransferases (Nat)"/>
    <property type="match status" value="1"/>
</dbReference>
<evidence type="ECO:0000313" key="2">
    <source>
        <dbReference type="EMBL" id="CAG5081729.1"/>
    </source>
</evidence>
<evidence type="ECO:0000313" key="3">
    <source>
        <dbReference type="Proteomes" id="UP001158576"/>
    </source>
</evidence>
<sequence>MVLLNKNGTNKIHKHEDFIIMKLHECQDNFKKLQLIYDFEEEKSPINETLRLLQDEFPLKTTAKKYQQRLASLHESTDELPMHVILIRSDYISKIHKCDMDPIAHCKMLRVAGSTNMAYIDEFVIKKSHRGHGYGRYFFKSLEEFLKMECDQDKFGLCSRTETDRSFFHHMGMSRMKTGERIPFIDVHEGQLHQKLNSFFSVAKHAMDRKRDNEKVWMSKDLFHYNLYGTGAYKLRLAAIAEANRKVQEELDEKKVGGDYKRPEVDVSAHVGVGRIASLWSAARRASLAALHQVSNVGRRLSRAA</sequence>
<keyword evidence="3" id="KW-1185">Reference proteome</keyword>
<dbReference type="PANTHER" id="PTHR13538:SF4">
    <property type="entry name" value="N-ALPHA-ACETYLTRANSFERASE 80"/>
    <property type="match status" value="1"/>
</dbReference>
<reference evidence="2 3" key="1">
    <citation type="submission" date="2021-04" db="EMBL/GenBank/DDBJ databases">
        <authorList>
            <person name="Bliznina A."/>
        </authorList>
    </citation>
    <scope>NUCLEOTIDE SEQUENCE [LARGE SCALE GENOMIC DNA]</scope>
</reference>
<proteinExistence type="predicted"/>
<dbReference type="Gene3D" id="3.40.630.30">
    <property type="match status" value="1"/>
</dbReference>
<dbReference type="InterPro" id="IPR000182">
    <property type="entry name" value="GNAT_dom"/>
</dbReference>
<feature type="domain" description="N-acetyltransferase" evidence="1">
    <location>
        <begin position="34"/>
        <end position="194"/>
    </location>
</feature>
<accession>A0ABN7RS72</accession>
<name>A0ABN7RS72_OIKDI</name>
<dbReference type="CDD" id="cd04301">
    <property type="entry name" value="NAT_SF"/>
    <property type="match status" value="1"/>
</dbReference>
<dbReference type="PROSITE" id="PS51186">
    <property type="entry name" value="GNAT"/>
    <property type="match status" value="1"/>
</dbReference>
<dbReference type="Proteomes" id="UP001158576">
    <property type="component" value="Chromosome PAR"/>
</dbReference>
<dbReference type="InterPro" id="IPR016181">
    <property type="entry name" value="Acyl_CoA_acyltransferase"/>
</dbReference>
<evidence type="ECO:0000259" key="1">
    <source>
        <dbReference type="PROSITE" id="PS51186"/>
    </source>
</evidence>
<protein>
    <submittedName>
        <fullName evidence="2">Oidioi.mRNA.OKI2018_I69.PAR.g9948.t1.cds</fullName>
    </submittedName>
</protein>
<dbReference type="InterPro" id="IPR039840">
    <property type="entry name" value="NAA80"/>
</dbReference>
<gene>
    <name evidence="2" type="ORF">OKIOD_LOCUS1506</name>
</gene>